<gene>
    <name evidence="5 6" type="primary">fbf1.L</name>
</gene>
<feature type="coiled-coil region" evidence="1">
    <location>
        <begin position="576"/>
        <end position="719"/>
    </location>
</feature>
<feature type="region of interest" description="Disordered" evidence="2">
    <location>
        <begin position="100"/>
        <end position="441"/>
    </location>
</feature>
<feature type="compositionally biased region" description="Acidic residues" evidence="2">
    <location>
        <begin position="237"/>
        <end position="246"/>
    </location>
</feature>
<protein>
    <submittedName>
        <fullName evidence="5 6">Fas-binding factor 1 homolog isoform X1</fullName>
    </submittedName>
</protein>
<evidence type="ECO:0000313" key="6">
    <source>
        <dbReference type="RefSeq" id="XP_041431869.1"/>
    </source>
</evidence>
<dbReference type="InterPro" id="IPR049390">
    <property type="entry name" value="FBF1_C"/>
</dbReference>
<accession>A0A8J1LRG3</accession>
<proteinExistence type="predicted"/>
<feature type="compositionally biased region" description="Basic and acidic residues" evidence="2">
    <location>
        <begin position="285"/>
        <end position="305"/>
    </location>
</feature>
<dbReference type="GO" id="GO:0036064">
    <property type="term" value="C:ciliary basal body"/>
    <property type="evidence" value="ECO:0000318"/>
    <property type="project" value="GO_Central"/>
</dbReference>
<dbReference type="CTD" id="108701124"/>
<dbReference type="PANTHER" id="PTHR33689:SF1">
    <property type="entry name" value="FAS-BINDING FACTOR 1"/>
    <property type="match status" value="1"/>
</dbReference>
<keyword evidence="1" id="KW-0175">Coiled coil</keyword>
<name>A0A8J1LRG3_XENLA</name>
<dbReference type="Pfam" id="PF21007">
    <property type="entry name" value="FBF1"/>
    <property type="match status" value="1"/>
</dbReference>
<feature type="compositionally biased region" description="Polar residues" evidence="2">
    <location>
        <begin position="320"/>
        <end position="330"/>
    </location>
</feature>
<dbReference type="GO" id="GO:0090162">
    <property type="term" value="P:establishment of epithelial cell polarity"/>
    <property type="evidence" value="ECO:0007669"/>
    <property type="project" value="InterPro"/>
</dbReference>
<feature type="coiled-coil region" evidence="1">
    <location>
        <begin position="996"/>
        <end position="1040"/>
    </location>
</feature>
<dbReference type="GO" id="GO:0005814">
    <property type="term" value="C:centriole"/>
    <property type="evidence" value="ECO:0000318"/>
    <property type="project" value="GO_Central"/>
</dbReference>
<feature type="compositionally biased region" description="Polar residues" evidence="2">
    <location>
        <begin position="406"/>
        <end position="430"/>
    </location>
</feature>
<feature type="coiled-coil region" evidence="1">
    <location>
        <begin position="830"/>
        <end position="879"/>
    </location>
</feature>
<feature type="coiled-coil region" evidence="1">
    <location>
        <begin position="766"/>
        <end position="804"/>
    </location>
</feature>
<evidence type="ECO:0000256" key="2">
    <source>
        <dbReference type="SAM" id="MobiDB-lite"/>
    </source>
</evidence>
<dbReference type="GO" id="GO:0060271">
    <property type="term" value="P:cilium assembly"/>
    <property type="evidence" value="ECO:0000318"/>
    <property type="project" value="GO_Central"/>
</dbReference>
<dbReference type="RefSeq" id="XP_041431869.1">
    <property type="nucleotide sequence ID" value="XM_041575935.1"/>
</dbReference>
<dbReference type="AlphaFoldDB" id="A0A8J1LRG3"/>
<dbReference type="GO" id="GO:0097539">
    <property type="term" value="C:ciliary transition fiber"/>
    <property type="evidence" value="ECO:0007669"/>
    <property type="project" value="InterPro"/>
</dbReference>
<dbReference type="Proteomes" id="UP000186698">
    <property type="component" value="Chromosome 9_10L"/>
</dbReference>
<organism evidence="4 6">
    <name type="scientific">Xenopus laevis</name>
    <name type="common">African clawed frog</name>
    <dbReference type="NCBI Taxonomy" id="8355"/>
    <lineage>
        <taxon>Eukaryota</taxon>
        <taxon>Metazoa</taxon>
        <taxon>Chordata</taxon>
        <taxon>Craniata</taxon>
        <taxon>Vertebrata</taxon>
        <taxon>Euteleostomi</taxon>
        <taxon>Amphibia</taxon>
        <taxon>Batrachia</taxon>
        <taxon>Anura</taxon>
        <taxon>Pipoidea</taxon>
        <taxon>Pipidae</taxon>
        <taxon>Xenopodinae</taxon>
        <taxon>Xenopus</taxon>
        <taxon>Xenopus</taxon>
    </lineage>
</organism>
<dbReference type="PANTHER" id="PTHR33689">
    <property type="entry name" value="FAS-BINDING FACTOR 1"/>
    <property type="match status" value="1"/>
</dbReference>
<evidence type="ECO:0000313" key="4">
    <source>
        <dbReference type="Proteomes" id="UP000186698"/>
    </source>
</evidence>
<feature type="region of interest" description="Disordered" evidence="2">
    <location>
        <begin position="13"/>
        <end position="62"/>
    </location>
</feature>
<sequence>MAARKKKGILDSIDDDLGDLLKDDEPTPIRARKPSPMNSAFPNKPHSRITSSTHKSSPLDDTFFSQLAKEAGEESDVSEADPQALLDAMKDMDELDAEIFGGRRLKSAPANDSGMSRSTGLELKPEEKAIENKRGHSAPESERKIISSPAARPYKKFSLEEDAQLQAPLERTDLNDPLAGILSDEDDDIDKKIKGRGSKTTEKPKSAPESVPIKSSDNLPISPAKPSPATPKKDDFNFGEETDDLMDALGFENSPERNRAKESSAPPPARSRLDELMGRGTAAKLLERPTTGERKEFKLDPKYQKQPENQKMPDDDFNFGSYQPTVTATYSPEGRPSRRASVRFSADGNDNLKSEGRSRSSTPATTSPARGEKGGADWLGLKDDDAGIADLAPSLPVRDPPRSAGVTPSSGGRPTSGNKIMDKPTNQPRSGLQEAVSVVQDDDDGWLASALSQKKAQKQEMEEKSKSQVREGILIGSSPAAIPPPNLQQSTINKSMKEDGMVNADISGSPKRVSTFVAPKQEETIQTAFTTPSQEHRTARTSLLLIHPLLSHQQTVVSRAVERRARDGDVDFNGDFLQSQNRVMDLEAQVRKLQLEKDQQNLILETLRERHQEDMELIESTHRSRLKLVEDSARQREERLRLENQELSAQYLSRCQSTETEKAELLGQYQKKLTEFQQEKEQELERIRELQRVSVQEMCRDHEEQLQRLKRLKEQEIDAVTSASSHTRSLNTVIEQMESFSYKLSDLSHRVESTQQTTSQELETGARQREGQLRALQEQLSHQQKDMEQERNRLRMVITNMETRLTEQSRLLEQERWRVTSEQVKVESLQRSLEEQRRVMTQQMAIEREELERAKSTLLEEQQSVMSRCAEERRKLAAEWSDFHNQQKLSKERAEKEANRAIMAETQREGVIINLAKEQADLKIKASELLNKDEQLVIAREAMEKERQDLRLEKERINASALRVRQRAEEIESMSKLASQRYEEGEKALAEAHKVESEHQGRLRAIQQKLEILRQQEEHIHQERLSLAQQRRQLTQLRQELPTASVLLTARLPEPALMAQNVKPTARAVGIPAALQENSKPQITEFHAKLAMLKMSAQQDRDFLEEEQLFLETLGKPNLPWSQAV</sequence>
<feature type="compositionally biased region" description="Basic and acidic residues" evidence="2">
    <location>
        <begin position="370"/>
        <end position="385"/>
    </location>
</feature>
<feature type="domain" description="Fas-binding factor 1 C-terminal" evidence="3">
    <location>
        <begin position="593"/>
        <end position="1116"/>
    </location>
</feature>
<keyword evidence="4" id="KW-1185">Reference proteome</keyword>
<dbReference type="OrthoDB" id="8195456at2759"/>
<evidence type="ECO:0000256" key="1">
    <source>
        <dbReference type="SAM" id="Coils"/>
    </source>
</evidence>
<reference evidence="5 6" key="1">
    <citation type="submission" date="2025-04" db="UniProtKB">
        <authorList>
            <consortium name="RefSeq"/>
        </authorList>
    </citation>
    <scope>IDENTIFICATION</scope>
    <source>
        <strain evidence="5 6">J_2021</strain>
        <tissue evidence="5 6">Erythrocytes</tissue>
    </source>
</reference>
<feature type="compositionally biased region" description="Basic and acidic residues" evidence="2">
    <location>
        <begin position="123"/>
        <end position="145"/>
    </location>
</feature>
<evidence type="ECO:0000313" key="5">
    <source>
        <dbReference type="RefSeq" id="XP_041431868.1"/>
    </source>
</evidence>
<dbReference type="RefSeq" id="XP_041431868.1">
    <property type="nucleotide sequence ID" value="XM_041575934.1"/>
</dbReference>
<dbReference type="InterPro" id="IPR033561">
    <property type="entry name" value="FBF1"/>
</dbReference>
<dbReference type="GeneID" id="108701124"/>
<evidence type="ECO:0000259" key="3">
    <source>
        <dbReference type="Pfam" id="PF21007"/>
    </source>
</evidence>
<feature type="compositionally biased region" description="Low complexity" evidence="2">
    <location>
        <begin position="359"/>
        <end position="369"/>
    </location>
</feature>